<evidence type="ECO:0000313" key="2">
    <source>
        <dbReference type="Proteomes" id="UP000230407"/>
    </source>
</evidence>
<sequence length="110" mass="11721">MSGRLLHCCRCGRLTDRPVLVEVIESGSGPGGLLYACPAHARWFATRPGAPSWIAEELRALAAEKGYRSVACRLGQHATCREDAEAVPPCEGVTVLRCTCPCHPVPVPPG</sequence>
<accession>A0A2M8LZP0</accession>
<name>A0A2M8LZP0_9ACTN</name>
<keyword evidence="2" id="KW-1185">Reference proteome</keyword>
<dbReference type="AlphaFoldDB" id="A0A2M8LZP0"/>
<dbReference type="EMBL" id="PGGW01000040">
    <property type="protein sequence ID" value="PJE97415.1"/>
    <property type="molecule type" value="Genomic_DNA"/>
</dbReference>
<reference evidence="1 2" key="1">
    <citation type="submission" date="2017-11" db="EMBL/GenBank/DDBJ databases">
        <title>Streptomyces carmine sp. nov., a novel actinomycete isolated from Sophora alopecuroides in Xinjiang, China.</title>
        <authorList>
            <person name="Wang Y."/>
            <person name="Luo X."/>
            <person name="Wan C."/>
            <person name="Zhang L."/>
        </authorList>
    </citation>
    <scope>NUCLEOTIDE SEQUENCE [LARGE SCALE GENOMIC DNA]</scope>
    <source>
        <strain evidence="1 2">TRM SA0054</strain>
    </source>
</reference>
<dbReference type="Proteomes" id="UP000230407">
    <property type="component" value="Unassembled WGS sequence"/>
</dbReference>
<gene>
    <name evidence="1" type="ORF">CUT44_12060</name>
</gene>
<comment type="caution">
    <text evidence="1">The sequence shown here is derived from an EMBL/GenBank/DDBJ whole genome shotgun (WGS) entry which is preliminary data.</text>
</comment>
<proteinExistence type="predicted"/>
<organism evidence="1 2">
    <name type="scientific">Streptomyces carminius</name>
    <dbReference type="NCBI Taxonomy" id="2665496"/>
    <lineage>
        <taxon>Bacteria</taxon>
        <taxon>Bacillati</taxon>
        <taxon>Actinomycetota</taxon>
        <taxon>Actinomycetes</taxon>
        <taxon>Kitasatosporales</taxon>
        <taxon>Streptomycetaceae</taxon>
        <taxon>Streptomyces</taxon>
    </lineage>
</organism>
<evidence type="ECO:0000313" key="1">
    <source>
        <dbReference type="EMBL" id="PJE97415.1"/>
    </source>
</evidence>
<protein>
    <submittedName>
        <fullName evidence="1">Uncharacterized protein</fullName>
    </submittedName>
</protein>
<dbReference type="RefSeq" id="WP_100201957.1">
    <property type="nucleotide sequence ID" value="NZ_PGGW01000040.1"/>
</dbReference>